<dbReference type="Pfam" id="PF02894">
    <property type="entry name" value="GFO_IDH_MocA_C"/>
    <property type="match status" value="1"/>
</dbReference>
<evidence type="ECO:0000313" key="4">
    <source>
        <dbReference type="Proteomes" id="UP000054266"/>
    </source>
</evidence>
<dbReference type="InterPro" id="IPR036291">
    <property type="entry name" value="NAD(P)-bd_dom_sf"/>
</dbReference>
<dbReference type="PANTHER" id="PTHR43377">
    <property type="entry name" value="BILIVERDIN REDUCTASE A"/>
    <property type="match status" value="1"/>
</dbReference>
<dbReference type="PANTHER" id="PTHR43377:SF1">
    <property type="entry name" value="BILIVERDIN REDUCTASE A"/>
    <property type="match status" value="1"/>
</dbReference>
<sequence>MRIVVAGATGLIGKRHLQHVVDEPEAELAGIIDPAEIAPELALRHNCRHFKSVDDLLASLKSGTFSADAVIVATPTSTHAVLAQELVKENLSVLVEKPLAVTGTEGRAILDTCRKATGAGGKGIIMVGHHRRHNSYVLAVKKAIDEGRLGRIVAINGVWAMRKPMDYFAIPWRQQLGSGGVVLTNASHEIDILQYLLGDISEVYATEGVKERGFPVDETVLATFKFASGVVGSFLFSDAATSPHSWEAATGENPYIPRTGETCLTVLGTRGSMGIPSLTRFHYDDLPPDEQNWSFPLGRDEKSKADVDDIQPLARQLKHFISAVRGQAEPNCSAEDGLKTVLVIEAIFQSLTLHSPVTVGQL</sequence>
<accession>A0A0D2D4R6</accession>
<evidence type="ECO:0000259" key="2">
    <source>
        <dbReference type="Pfam" id="PF02894"/>
    </source>
</evidence>
<keyword evidence="4" id="KW-1185">Reference proteome</keyword>
<dbReference type="InterPro" id="IPR004104">
    <property type="entry name" value="Gfo/Idh/MocA-like_OxRdtase_C"/>
</dbReference>
<dbReference type="Gene3D" id="3.40.50.720">
    <property type="entry name" value="NAD(P)-binding Rossmann-like Domain"/>
    <property type="match status" value="1"/>
</dbReference>
<proteinExistence type="predicted"/>
<evidence type="ECO:0008006" key="5">
    <source>
        <dbReference type="Google" id="ProtNLM"/>
    </source>
</evidence>
<feature type="domain" description="Gfo/Idh/MocA-like oxidoreductase C-terminal" evidence="2">
    <location>
        <begin position="141"/>
        <end position="358"/>
    </location>
</feature>
<evidence type="ECO:0000313" key="3">
    <source>
        <dbReference type="EMBL" id="KIW72521.1"/>
    </source>
</evidence>
<name>A0A0D2D4R6_9EURO</name>
<dbReference type="HOGENOM" id="CLU_023194_1_1_1"/>
<protein>
    <recommendedName>
        <fullName evidence="5">Gfo/Idh/MocA-like oxidoreductase N-terminal domain-containing protein</fullName>
    </recommendedName>
</protein>
<dbReference type="GO" id="GO:0000166">
    <property type="term" value="F:nucleotide binding"/>
    <property type="evidence" value="ECO:0007669"/>
    <property type="project" value="InterPro"/>
</dbReference>
<organism evidence="3 4">
    <name type="scientific">Phialophora macrospora</name>
    <dbReference type="NCBI Taxonomy" id="1851006"/>
    <lineage>
        <taxon>Eukaryota</taxon>
        <taxon>Fungi</taxon>
        <taxon>Dikarya</taxon>
        <taxon>Ascomycota</taxon>
        <taxon>Pezizomycotina</taxon>
        <taxon>Eurotiomycetes</taxon>
        <taxon>Chaetothyriomycetidae</taxon>
        <taxon>Chaetothyriales</taxon>
        <taxon>Herpotrichiellaceae</taxon>
        <taxon>Phialophora</taxon>
    </lineage>
</organism>
<reference evidence="3 4" key="1">
    <citation type="submission" date="2015-01" db="EMBL/GenBank/DDBJ databases">
        <title>The Genome Sequence of Capronia semiimmersa CBS27337.</title>
        <authorList>
            <consortium name="The Broad Institute Genomics Platform"/>
            <person name="Cuomo C."/>
            <person name="de Hoog S."/>
            <person name="Gorbushina A."/>
            <person name="Stielow B."/>
            <person name="Teixiera M."/>
            <person name="Abouelleil A."/>
            <person name="Chapman S.B."/>
            <person name="Priest M."/>
            <person name="Young S.K."/>
            <person name="Wortman J."/>
            <person name="Nusbaum C."/>
            <person name="Birren B."/>
        </authorList>
    </citation>
    <scope>NUCLEOTIDE SEQUENCE [LARGE SCALE GENOMIC DNA]</scope>
    <source>
        <strain evidence="3 4">CBS 27337</strain>
    </source>
</reference>
<dbReference type="InterPro" id="IPR000683">
    <property type="entry name" value="Gfo/Idh/MocA-like_OxRdtase_N"/>
</dbReference>
<gene>
    <name evidence="3" type="ORF">PV04_00706</name>
</gene>
<dbReference type="SUPFAM" id="SSF51735">
    <property type="entry name" value="NAD(P)-binding Rossmann-fold domains"/>
    <property type="match status" value="1"/>
</dbReference>
<dbReference type="STRING" id="5601.A0A0D2D4R6"/>
<dbReference type="SUPFAM" id="SSF55347">
    <property type="entry name" value="Glyceraldehyde-3-phosphate dehydrogenase-like, C-terminal domain"/>
    <property type="match status" value="1"/>
</dbReference>
<dbReference type="Gene3D" id="3.30.360.10">
    <property type="entry name" value="Dihydrodipicolinate Reductase, domain 2"/>
    <property type="match status" value="1"/>
</dbReference>
<evidence type="ECO:0000259" key="1">
    <source>
        <dbReference type="Pfam" id="PF01408"/>
    </source>
</evidence>
<dbReference type="EMBL" id="KN846956">
    <property type="protein sequence ID" value="KIW72521.1"/>
    <property type="molecule type" value="Genomic_DNA"/>
</dbReference>
<dbReference type="InterPro" id="IPR051450">
    <property type="entry name" value="Gfo/Idh/MocA_Oxidoreductases"/>
</dbReference>
<dbReference type="Pfam" id="PF01408">
    <property type="entry name" value="GFO_IDH_MocA"/>
    <property type="match status" value="1"/>
</dbReference>
<dbReference type="AlphaFoldDB" id="A0A0D2D4R6"/>
<dbReference type="Proteomes" id="UP000054266">
    <property type="component" value="Unassembled WGS sequence"/>
</dbReference>
<feature type="domain" description="Gfo/Idh/MocA-like oxidoreductase N-terminal" evidence="1">
    <location>
        <begin position="1"/>
        <end position="116"/>
    </location>
</feature>